<accession>A0A2T3MVC0</accession>
<keyword evidence="4 5" id="KW-0472">Membrane</keyword>
<dbReference type="Gene3D" id="1.20.1540.10">
    <property type="entry name" value="Rhomboid-like"/>
    <property type="match status" value="1"/>
</dbReference>
<dbReference type="NCBIfam" id="TIGR03902">
    <property type="entry name" value="rhom_GG_sort"/>
    <property type="match status" value="1"/>
</dbReference>
<evidence type="ECO:0000256" key="3">
    <source>
        <dbReference type="ARBA" id="ARBA00022989"/>
    </source>
</evidence>
<dbReference type="Pfam" id="PF01694">
    <property type="entry name" value="Rhomboid"/>
    <property type="match status" value="1"/>
</dbReference>
<evidence type="ECO:0000256" key="2">
    <source>
        <dbReference type="ARBA" id="ARBA00022692"/>
    </source>
</evidence>
<dbReference type="InterPro" id="IPR022764">
    <property type="entry name" value="Peptidase_S54_rhomboid_dom"/>
</dbReference>
<comment type="subcellular location">
    <subcellularLocation>
        <location evidence="1">Membrane</location>
        <topology evidence="1">Multi-pass membrane protein</topology>
    </subcellularLocation>
</comment>
<name>A0A2T3MVC0_9GAMM</name>
<sequence>MQAFFAFPHCSQYRLIEVALSIRTYLVIAISLCFLTQWPVTQSWIAWDREAIAHGEIWRILTGNLTHTNWPHMLMNCLALIIITFIFRSHFTARGYTALILFLSVVIGVGILATDIQWYAGLSGVLHGLFAWGAVRDIRTQTKGGWLLLAGLVLKIGWEQYYGGSTSSAALIGARVAIEAHLIGAVSGLIAGYTQRHK</sequence>
<reference evidence="7 8" key="1">
    <citation type="submission" date="2018-03" db="EMBL/GenBank/DDBJ databases">
        <title>Whole genome sequencing of Histamine producing bacteria.</title>
        <authorList>
            <person name="Butler K."/>
        </authorList>
    </citation>
    <scope>NUCLEOTIDE SEQUENCE [LARGE SCALE GENOMIC DNA]</scope>
    <source>
        <strain evidence="7 8">DSM 16190</strain>
    </source>
</reference>
<feature type="domain" description="Peptidase S54 rhomboid" evidence="6">
    <location>
        <begin position="55"/>
        <end position="195"/>
    </location>
</feature>
<evidence type="ECO:0000313" key="8">
    <source>
        <dbReference type="Proteomes" id="UP000240904"/>
    </source>
</evidence>
<evidence type="ECO:0000259" key="6">
    <source>
        <dbReference type="Pfam" id="PF01694"/>
    </source>
</evidence>
<dbReference type="AlphaFoldDB" id="A0A2T3MVC0"/>
<evidence type="ECO:0000256" key="1">
    <source>
        <dbReference type="ARBA" id="ARBA00004141"/>
    </source>
</evidence>
<keyword evidence="8" id="KW-1185">Reference proteome</keyword>
<dbReference type="InterPro" id="IPR035952">
    <property type="entry name" value="Rhomboid-like_sf"/>
</dbReference>
<dbReference type="EMBL" id="PYMC01000012">
    <property type="protein sequence ID" value="PSW03915.1"/>
    <property type="molecule type" value="Genomic_DNA"/>
</dbReference>
<dbReference type="GO" id="GO:0004252">
    <property type="term" value="F:serine-type endopeptidase activity"/>
    <property type="evidence" value="ECO:0007669"/>
    <property type="project" value="InterPro"/>
</dbReference>
<dbReference type="InterPro" id="IPR050925">
    <property type="entry name" value="Rhomboid_protease_S54"/>
</dbReference>
<dbReference type="PANTHER" id="PTHR43731">
    <property type="entry name" value="RHOMBOID PROTEASE"/>
    <property type="match status" value="1"/>
</dbReference>
<proteinExistence type="predicted"/>
<dbReference type="PANTHER" id="PTHR43731:SF16">
    <property type="entry name" value="RHOMBOSORTASE"/>
    <property type="match status" value="1"/>
</dbReference>
<dbReference type="SUPFAM" id="SSF144091">
    <property type="entry name" value="Rhomboid-like"/>
    <property type="match status" value="1"/>
</dbReference>
<organism evidence="7 8">
    <name type="scientific">Photobacterium lipolyticum</name>
    <dbReference type="NCBI Taxonomy" id="266810"/>
    <lineage>
        <taxon>Bacteria</taxon>
        <taxon>Pseudomonadati</taxon>
        <taxon>Pseudomonadota</taxon>
        <taxon>Gammaproteobacteria</taxon>
        <taxon>Vibrionales</taxon>
        <taxon>Vibrionaceae</taxon>
        <taxon>Photobacterium</taxon>
    </lineage>
</organism>
<gene>
    <name evidence="7" type="primary">rrtA</name>
    <name evidence="7" type="ORF">C9I89_16125</name>
</gene>
<dbReference type="GO" id="GO:0016020">
    <property type="term" value="C:membrane"/>
    <property type="evidence" value="ECO:0007669"/>
    <property type="project" value="UniProtKB-SubCell"/>
</dbReference>
<dbReference type="Proteomes" id="UP000240904">
    <property type="component" value="Unassembled WGS sequence"/>
</dbReference>
<dbReference type="OrthoDB" id="196054at2"/>
<feature type="transmembrane region" description="Helical" evidence="5">
    <location>
        <begin position="20"/>
        <end position="40"/>
    </location>
</feature>
<feature type="transmembrane region" description="Helical" evidence="5">
    <location>
        <begin position="70"/>
        <end position="88"/>
    </location>
</feature>
<feature type="transmembrane region" description="Helical" evidence="5">
    <location>
        <begin position="95"/>
        <end position="112"/>
    </location>
</feature>
<comment type="caution">
    <text evidence="7">The sequence shown here is derived from an EMBL/GenBank/DDBJ whole genome shotgun (WGS) entry which is preliminary data.</text>
</comment>
<evidence type="ECO:0000256" key="4">
    <source>
        <dbReference type="ARBA" id="ARBA00023136"/>
    </source>
</evidence>
<keyword evidence="3 5" id="KW-1133">Transmembrane helix</keyword>
<feature type="transmembrane region" description="Helical" evidence="5">
    <location>
        <begin position="169"/>
        <end position="193"/>
    </location>
</feature>
<evidence type="ECO:0000313" key="7">
    <source>
        <dbReference type="EMBL" id="PSW03915.1"/>
    </source>
</evidence>
<evidence type="ECO:0000256" key="5">
    <source>
        <dbReference type="SAM" id="Phobius"/>
    </source>
</evidence>
<dbReference type="InterPro" id="IPR023826">
    <property type="entry name" value="Rhom-like_SP_proteobac"/>
</dbReference>
<keyword evidence="2 5" id="KW-0812">Transmembrane</keyword>
<protein>
    <submittedName>
        <fullName evidence="7">Rhombosortase</fullName>
    </submittedName>
</protein>